<proteinExistence type="predicted"/>
<keyword evidence="2" id="KW-1185">Reference proteome</keyword>
<reference evidence="1" key="2">
    <citation type="journal article" date="2007" name="Science">
        <title>Draft genome sequence of the sexually transmitted pathogen Trichomonas vaginalis.</title>
        <authorList>
            <person name="Carlton J.M."/>
            <person name="Hirt R.P."/>
            <person name="Silva J.C."/>
            <person name="Delcher A.L."/>
            <person name="Schatz M."/>
            <person name="Zhao Q."/>
            <person name="Wortman J.R."/>
            <person name="Bidwell S.L."/>
            <person name="Alsmark U.C.M."/>
            <person name="Besteiro S."/>
            <person name="Sicheritz-Ponten T."/>
            <person name="Noel C.J."/>
            <person name="Dacks J.B."/>
            <person name="Foster P.G."/>
            <person name="Simillion C."/>
            <person name="Van de Peer Y."/>
            <person name="Miranda-Saavedra D."/>
            <person name="Barton G.J."/>
            <person name="Westrop G.D."/>
            <person name="Mueller S."/>
            <person name="Dessi D."/>
            <person name="Fiori P.L."/>
            <person name="Ren Q."/>
            <person name="Paulsen I."/>
            <person name="Zhang H."/>
            <person name="Bastida-Corcuera F.D."/>
            <person name="Simoes-Barbosa A."/>
            <person name="Brown M.T."/>
            <person name="Hayes R.D."/>
            <person name="Mukherjee M."/>
            <person name="Okumura C.Y."/>
            <person name="Schneider R."/>
            <person name="Smith A.J."/>
            <person name="Vanacova S."/>
            <person name="Villalvazo M."/>
            <person name="Haas B.J."/>
            <person name="Pertea M."/>
            <person name="Feldblyum T.V."/>
            <person name="Utterback T.R."/>
            <person name="Shu C.L."/>
            <person name="Osoegawa K."/>
            <person name="de Jong P.J."/>
            <person name="Hrdy I."/>
            <person name="Horvathova L."/>
            <person name="Zubacova Z."/>
            <person name="Dolezal P."/>
            <person name="Malik S.B."/>
            <person name="Logsdon J.M. Jr."/>
            <person name="Henze K."/>
            <person name="Gupta A."/>
            <person name="Wang C.C."/>
            <person name="Dunne R.L."/>
            <person name="Upcroft J.A."/>
            <person name="Upcroft P."/>
            <person name="White O."/>
            <person name="Salzberg S.L."/>
            <person name="Tang P."/>
            <person name="Chiu C.-H."/>
            <person name="Lee Y.-S."/>
            <person name="Embley T.M."/>
            <person name="Coombs G.H."/>
            <person name="Mottram J.C."/>
            <person name="Tachezy J."/>
            <person name="Fraser-Liggett C.M."/>
            <person name="Johnson P.J."/>
        </authorList>
    </citation>
    <scope>NUCLEOTIDE SEQUENCE [LARGE SCALE GENOMIC DNA]</scope>
    <source>
        <strain evidence="1">G3</strain>
    </source>
</reference>
<gene>
    <name evidence="1" type="ORF">TVAG_480860</name>
</gene>
<name>A2F8N2_TRIV3</name>
<dbReference type="KEGG" id="tva:4756511"/>
<evidence type="ECO:0000313" key="1">
    <source>
        <dbReference type="EMBL" id="EAX98710.1"/>
    </source>
</evidence>
<dbReference type="SUPFAM" id="SSF54236">
    <property type="entry name" value="Ubiquitin-like"/>
    <property type="match status" value="1"/>
</dbReference>
<sequence length="162" mass="18418">MFVQQEQFYSQDLESYATDQNIMLPPLYTKLRAKPHSEPGIDLRIKLPNLETLVMHTCMTDSGNDIREYIKANSDVDMDKYLLACPTGMLQDSDLINRINLRDKTVIVLIPAPEKKPAIAANSSMRNFPVKFNGPNPLAKQHVFQQLPKARSRTRSLIGTFI</sequence>
<dbReference type="InParanoid" id="A2F8N2"/>
<dbReference type="SMR" id="A2F8N2"/>
<organism evidence="1 2">
    <name type="scientific">Trichomonas vaginalis (strain ATCC PRA-98 / G3)</name>
    <dbReference type="NCBI Taxonomy" id="412133"/>
    <lineage>
        <taxon>Eukaryota</taxon>
        <taxon>Metamonada</taxon>
        <taxon>Parabasalia</taxon>
        <taxon>Trichomonadida</taxon>
        <taxon>Trichomonadidae</taxon>
        <taxon>Trichomonas</taxon>
    </lineage>
</organism>
<dbReference type="InterPro" id="IPR029071">
    <property type="entry name" value="Ubiquitin-like_domsf"/>
</dbReference>
<dbReference type="RefSeq" id="XP_001311640.1">
    <property type="nucleotide sequence ID" value="XM_001311639.1"/>
</dbReference>
<evidence type="ECO:0000313" key="2">
    <source>
        <dbReference type="Proteomes" id="UP000001542"/>
    </source>
</evidence>
<dbReference type="AlphaFoldDB" id="A2F8N2"/>
<dbReference type="EMBL" id="DS113664">
    <property type="protein sequence ID" value="EAX98710.1"/>
    <property type="molecule type" value="Genomic_DNA"/>
</dbReference>
<protein>
    <submittedName>
        <fullName evidence="1">Uncharacterized protein</fullName>
    </submittedName>
</protein>
<reference evidence="1" key="1">
    <citation type="submission" date="2006-10" db="EMBL/GenBank/DDBJ databases">
        <authorList>
            <person name="Amadeo P."/>
            <person name="Zhao Q."/>
            <person name="Wortman J."/>
            <person name="Fraser-Liggett C."/>
            <person name="Carlton J."/>
        </authorList>
    </citation>
    <scope>NUCLEOTIDE SEQUENCE</scope>
    <source>
        <strain evidence="1">G3</strain>
    </source>
</reference>
<dbReference type="VEuPathDB" id="TrichDB:TVAGG3_0456540"/>
<dbReference type="Proteomes" id="UP000001542">
    <property type="component" value="Unassembled WGS sequence"/>
</dbReference>
<dbReference type="VEuPathDB" id="TrichDB:TVAG_480860"/>
<accession>A2F8N2</accession>